<comment type="caution">
    <text evidence="2">The sequence shown here is derived from an EMBL/GenBank/DDBJ whole genome shotgun (WGS) entry which is preliminary data.</text>
</comment>
<proteinExistence type="predicted"/>
<sequence>MKNLFRTFVILFLAIVSTSCSNDNDDFRFDSESLKQTTWEGVNLVTDGDKTIRTINVEMQFFDTQNGQYILREDGFGAEVYKFNYSIEGKIMNIEDGPLFSKRTMLEFAKDRMVLEALSSYKSTLTLNRRY</sequence>
<evidence type="ECO:0000256" key="1">
    <source>
        <dbReference type="SAM" id="SignalP"/>
    </source>
</evidence>
<organism evidence="2">
    <name type="scientific">Parabacteroides goldsteinii</name>
    <dbReference type="NCBI Taxonomy" id="328812"/>
    <lineage>
        <taxon>Bacteria</taxon>
        <taxon>Pseudomonadati</taxon>
        <taxon>Bacteroidota</taxon>
        <taxon>Bacteroidia</taxon>
        <taxon>Bacteroidales</taxon>
        <taxon>Tannerellaceae</taxon>
        <taxon>Parabacteroides</taxon>
    </lineage>
</organism>
<protein>
    <recommendedName>
        <fullName evidence="3">Lipocalin-like domain-containing protein</fullName>
    </recommendedName>
</protein>
<dbReference type="AlphaFoldDB" id="A0A6G1ZGD6"/>
<accession>A0A6G1ZGD6</accession>
<dbReference type="RefSeq" id="WP_129698065.1">
    <property type="nucleotide sequence ID" value="NZ_AP031410.1"/>
</dbReference>
<dbReference type="EMBL" id="WKLP01000023">
    <property type="protein sequence ID" value="MRY12882.1"/>
    <property type="molecule type" value="Genomic_DNA"/>
</dbReference>
<keyword evidence="1" id="KW-0732">Signal</keyword>
<name>A0A6G1ZGD6_9BACT</name>
<feature type="chain" id="PRO_5041093030" description="Lipocalin-like domain-containing protein" evidence="1">
    <location>
        <begin position="22"/>
        <end position="131"/>
    </location>
</feature>
<evidence type="ECO:0000313" key="2">
    <source>
        <dbReference type="EMBL" id="MRY12882.1"/>
    </source>
</evidence>
<gene>
    <name evidence="2" type="ORF">GKE01_15580</name>
</gene>
<dbReference type="PROSITE" id="PS51257">
    <property type="entry name" value="PROKAR_LIPOPROTEIN"/>
    <property type="match status" value="1"/>
</dbReference>
<reference evidence="2" key="1">
    <citation type="journal article" date="2019" name="Nat. Med.">
        <title>A library of human gut bacterial isolates paired with longitudinal multiomics data enables mechanistic microbiome research.</title>
        <authorList>
            <person name="Poyet M."/>
            <person name="Groussin M."/>
            <person name="Gibbons S.M."/>
            <person name="Avila-Pacheco J."/>
            <person name="Jiang X."/>
            <person name="Kearney S.M."/>
            <person name="Perrotta A.R."/>
            <person name="Berdy B."/>
            <person name="Zhao S."/>
            <person name="Lieberman T.D."/>
            <person name="Swanson P.K."/>
            <person name="Smith M."/>
            <person name="Roesemann S."/>
            <person name="Alexander J.E."/>
            <person name="Rich S.A."/>
            <person name="Livny J."/>
            <person name="Vlamakis H."/>
            <person name="Clish C."/>
            <person name="Bullock K."/>
            <person name="Deik A."/>
            <person name="Scott J."/>
            <person name="Pierce K.A."/>
            <person name="Xavier R.J."/>
            <person name="Alm E.J."/>
        </authorList>
    </citation>
    <scope>NUCLEOTIDE SEQUENCE</scope>
    <source>
        <strain evidence="2">BIOML-A4</strain>
    </source>
</reference>
<evidence type="ECO:0008006" key="3">
    <source>
        <dbReference type="Google" id="ProtNLM"/>
    </source>
</evidence>
<dbReference type="GeneID" id="69983203"/>
<feature type="signal peptide" evidence="1">
    <location>
        <begin position="1"/>
        <end position="21"/>
    </location>
</feature>